<comment type="caution">
    <text evidence="2">The sequence shown here is derived from an EMBL/GenBank/DDBJ whole genome shotgun (WGS) entry which is preliminary data.</text>
</comment>
<name>A0ABQ1UAC9_9NOCA</name>
<proteinExistence type="predicted"/>
<sequence>MELDVTAPDFGREAGELSWGPGLTPSGLQDAPLGEGGIYRGKAPAVPDGDGLRALADELAARRGDR</sequence>
<protein>
    <submittedName>
        <fullName evidence="2">Uncharacterized protein</fullName>
    </submittedName>
</protein>
<dbReference type="EMBL" id="BMCS01000001">
    <property type="protein sequence ID" value="GGF13078.1"/>
    <property type="molecule type" value="Genomic_DNA"/>
</dbReference>
<keyword evidence="3" id="KW-1185">Reference proteome</keyword>
<feature type="region of interest" description="Disordered" evidence="1">
    <location>
        <begin position="1"/>
        <end position="36"/>
    </location>
</feature>
<reference evidence="3" key="1">
    <citation type="journal article" date="2019" name="Int. J. Syst. Evol. Microbiol.">
        <title>The Global Catalogue of Microorganisms (GCM) 10K type strain sequencing project: providing services to taxonomists for standard genome sequencing and annotation.</title>
        <authorList>
            <consortium name="The Broad Institute Genomics Platform"/>
            <consortium name="The Broad Institute Genome Sequencing Center for Infectious Disease"/>
            <person name="Wu L."/>
            <person name="Ma J."/>
        </authorList>
    </citation>
    <scope>NUCLEOTIDE SEQUENCE [LARGE SCALE GENOMIC DNA]</scope>
    <source>
        <strain evidence="3">CCM 7855</strain>
    </source>
</reference>
<dbReference type="Proteomes" id="UP000632454">
    <property type="component" value="Unassembled WGS sequence"/>
</dbReference>
<accession>A0ABQ1UAC9</accession>
<evidence type="ECO:0000313" key="2">
    <source>
        <dbReference type="EMBL" id="GGF13078.1"/>
    </source>
</evidence>
<evidence type="ECO:0000256" key="1">
    <source>
        <dbReference type="SAM" id="MobiDB-lite"/>
    </source>
</evidence>
<evidence type="ECO:0000313" key="3">
    <source>
        <dbReference type="Proteomes" id="UP000632454"/>
    </source>
</evidence>
<gene>
    <name evidence="2" type="ORF">GCM10007298_06270</name>
</gene>
<organism evidence="2 3">
    <name type="scientific">Williamsia phyllosphaerae</name>
    <dbReference type="NCBI Taxonomy" id="885042"/>
    <lineage>
        <taxon>Bacteria</taxon>
        <taxon>Bacillati</taxon>
        <taxon>Actinomycetota</taxon>
        <taxon>Actinomycetes</taxon>
        <taxon>Mycobacteriales</taxon>
        <taxon>Nocardiaceae</taxon>
        <taxon>Williamsia</taxon>
    </lineage>
</organism>